<comment type="caution">
    <text evidence="1">The sequence shown here is derived from an EMBL/GenBank/DDBJ whole genome shotgun (WGS) entry which is preliminary data.</text>
</comment>
<organism evidence="1 2">
    <name type="scientific">Caerostris extrusa</name>
    <name type="common">Bark spider</name>
    <name type="synonym">Caerostris bankana</name>
    <dbReference type="NCBI Taxonomy" id="172846"/>
    <lineage>
        <taxon>Eukaryota</taxon>
        <taxon>Metazoa</taxon>
        <taxon>Ecdysozoa</taxon>
        <taxon>Arthropoda</taxon>
        <taxon>Chelicerata</taxon>
        <taxon>Arachnida</taxon>
        <taxon>Araneae</taxon>
        <taxon>Araneomorphae</taxon>
        <taxon>Entelegynae</taxon>
        <taxon>Araneoidea</taxon>
        <taxon>Araneidae</taxon>
        <taxon>Caerostris</taxon>
    </lineage>
</organism>
<proteinExistence type="predicted"/>
<reference evidence="1 2" key="1">
    <citation type="submission" date="2021-06" db="EMBL/GenBank/DDBJ databases">
        <title>Caerostris extrusa draft genome.</title>
        <authorList>
            <person name="Kono N."/>
            <person name="Arakawa K."/>
        </authorList>
    </citation>
    <scope>NUCLEOTIDE SEQUENCE [LARGE SCALE GENOMIC DNA]</scope>
</reference>
<protein>
    <submittedName>
        <fullName evidence="1">Uncharacterized protein</fullName>
    </submittedName>
</protein>
<sequence length="132" mass="15018">MNNNNKGRILARDLITIFSWIDLTECDKHVEKKTLIWHLQTPQCPLENSLSTATGSSKSCKSALQLVRIQKPKVGRNLEAAVFFHYKPVSSETRNEVYFFFISTASVRKIAPKLSKTPCLQDIHASNLSRRD</sequence>
<dbReference type="AlphaFoldDB" id="A0AAV4NTU1"/>
<dbReference type="Proteomes" id="UP001054945">
    <property type="component" value="Unassembled WGS sequence"/>
</dbReference>
<dbReference type="EMBL" id="BPLR01003740">
    <property type="protein sequence ID" value="GIX88138.1"/>
    <property type="molecule type" value="Genomic_DNA"/>
</dbReference>
<evidence type="ECO:0000313" key="1">
    <source>
        <dbReference type="EMBL" id="GIX88138.1"/>
    </source>
</evidence>
<gene>
    <name evidence="1" type="ORF">CEXT_591791</name>
</gene>
<evidence type="ECO:0000313" key="2">
    <source>
        <dbReference type="Proteomes" id="UP001054945"/>
    </source>
</evidence>
<accession>A0AAV4NTU1</accession>
<name>A0AAV4NTU1_CAEEX</name>
<keyword evidence="2" id="KW-1185">Reference proteome</keyword>